<feature type="transmembrane region" description="Helical" evidence="5">
    <location>
        <begin position="135"/>
        <end position="157"/>
    </location>
</feature>
<keyword evidence="4 5" id="KW-0472">Membrane</keyword>
<evidence type="ECO:0000313" key="7">
    <source>
        <dbReference type="Proteomes" id="UP000178107"/>
    </source>
</evidence>
<name>A0A1G2T0P0_9BACT</name>
<evidence type="ECO:0000256" key="2">
    <source>
        <dbReference type="ARBA" id="ARBA00022692"/>
    </source>
</evidence>
<feature type="transmembrane region" description="Helical" evidence="5">
    <location>
        <begin position="109"/>
        <end position="129"/>
    </location>
</feature>
<comment type="subcellular location">
    <subcellularLocation>
        <location evidence="1">Membrane</location>
        <topology evidence="1">Multi-pass membrane protein</topology>
    </subcellularLocation>
</comment>
<accession>A0A1G2T0P0</accession>
<evidence type="ECO:0000256" key="3">
    <source>
        <dbReference type="ARBA" id="ARBA00022989"/>
    </source>
</evidence>
<proteinExistence type="predicted"/>
<evidence type="ECO:0000256" key="5">
    <source>
        <dbReference type="SAM" id="Phobius"/>
    </source>
</evidence>
<protein>
    <submittedName>
        <fullName evidence="6">DoxX family protein</fullName>
    </submittedName>
</protein>
<comment type="caution">
    <text evidence="6">The sequence shown here is derived from an EMBL/GenBank/DDBJ whole genome shotgun (WGS) entry which is preliminary data.</text>
</comment>
<organism evidence="6 7">
    <name type="scientific">Candidatus Zambryskibacteria bacterium RIFCSPHIGHO2_01_FULL_46_25</name>
    <dbReference type="NCBI Taxonomy" id="1802738"/>
    <lineage>
        <taxon>Bacteria</taxon>
        <taxon>Candidatus Zambryskiibacteriota</taxon>
    </lineage>
</organism>
<dbReference type="EMBL" id="MHVH01000003">
    <property type="protein sequence ID" value="OHA90692.1"/>
    <property type="molecule type" value="Genomic_DNA"/>
</dbReference>
<keyword evidence="3 5" id="KW-1133">Transmembrane helix</keyword>
<dbReference type="Pfam" id="PF07681">
    <property type="entry name" value="DoxX"/>
    <property type="match status" value="1"/>
</dbReference>
<dbReference type="AlphaFoldDB" id="A0A1G2T0P0"/>
<dbReference type="PANTHER" id="PTHR39157">
    <property type="entry name" value="INTEGRAL MEMBRANE PROTEIN-RELATED"/>
    <property type="match status" value="1"/>
</dbReference>
<evidence type="ECO:0000256" key="1">
    <source>
        <dbReference type="ARBA" id="ARBA00004141"/>
    </source>
</evidence>
<keyword evidence="2 5" id="KW-0812">Transmembrane</keyword>
<gene>
    <name evidence="6" type="ORF">A2838_03210</name>
</gene>
<dbReference type="PANTHER" id="PTHR39157:SF1">
    <property type="entry name" value="DOXX FAMILY PROTEIN"/>
    <property type="match status" value="1"/>
</dbReference>
<evidence type="ECO:0000256" key="4">
    <source>
        <dbReference type="ARBA" id="ARBA00023136"/>
    </source>
</evidence>
<sequence length="182" mass="20112">MKSLTYVTHVPEPPFARFLFANPKMAWFWFIVRVYVGYEWLLSGWGKLGNPAWTGDNAGTAVTGFLKGALAKTSGLHPDVTSWYAAFIQNFALPNAETFSYLIAYGETAVGIALILGLLTGIAAFFGTFLNLNFLFAGTVSINPVLLFLQLFLIMAWRIAGWHGLDKWVLPKVGVPWAGNKF</sequence>
<evidence type="ECO:0000313" key="6">
    <source>
        <dbReference type="EMBL" id="OHA90692.1"/>
    </source>
</evidence>
<dbReference type="Proteomes" id="UP000178107">
    <property type="component" value="Unassembled WGS sequence"/>
</dbReference>
<reference evidence="6 7" key="1">
    <citation type="journal article" date="2016" name="Nat. Commun.">
        <title>Thousands of microbial genomes shed light on interconnected biogeochemical processes in an aquifer system.</title>
        <authorList>
            <person name="Anantharaman K."/>
            <person name="Brown C.T."/>
            <person name="Hug L.A."/>
            <person name="Sharon I."/>
            <person name="Castelle C.J."/>
            <person name="Probst A.J."/>
            <person name="Thomas B.C."/>
            <person name="Singh A."/>
            <person name="Wilkins M.J."/>
            <person name="Karaoz U."/>
            <person name="Brodie E.L."/>
            <person name="Williams K.H."/>
            <person name="Hubbard S.S."/>
            <person name="Banfield J.F."/>
        </authorList>
    </citation>
    <scope>NUCLEOTIDE SEQUENCE [LARGE SCALE GENOMIC DNA]</scope>
</reference>
<dbReference type="InterPro" id="IPR032808">
    <property type="entry name" value="DoxX"/>
</dbReference>
<dbReference type="GO" id="GO:0016020">
    <property type="term" value="C:membrane"/>
    <property type="evidence" value="ECO:0007669"/>
    <property type="project" value="UniProtKB-SubCell"/>
</dbReference>